<evidence type="ECO:0000256" key="2">
    <source>
        <dbReference type="ARBA" id="ARBA00022448"/>
    </source>
</evidence>
<reference evidence="4" key="1">
    <citation type="submission" date="2010-04" db="EMBL/GenBank/DDBJ databases">
        <authorList>
            <person name="Reid K.E."/>
            <person name="Liao N."/>
            <person name="Chan S."/>
            <person name="Docking R."/>
            <person name="Taylor G."/>
            <person name="Moore R."/>
            <person name="Mayo M."/>
            <person name="Munro S."/>
            <person name="King J."/>
            <person name="Yanchuk A."/>
            <person name="Holt R."/>
            <person name="Jones S."/>
            <person name="Marra M."/>
            <person name="Ritland C.E."/>
            <person name="Ritland K."/>
            <person name="Bohlmann J."/>
        </authorList>
    </citation>
    <scope>NUCLEOTIDE SEQUENCE</scope>
    <source>
        <tissue evidence="4">Bud</tissue>
    </source>
</reference>
<keyword evidence="2" id="KW-0813">Transport</keyword>
<dbReference type="OMA" id="KVAHIQV"/>
<protein>
    <recommendedName>
        <fullName evidence="3">Glycolipid transfer protein domain-containing protein</fullName>
    </recommendedName>
</protein>
<feature type="domain" description="Glycolipid transfer protein" evidence="3">
    <location>
        <begin position="32"/>
        <end position="169"/>
    </location>
</feature>
<evidence type="ECO:0000313" key="4">
    <source>
        <dbReference type="EMBL" id="ADE77180.1"/>
    </source>
</evidence>
<dbReference type="PANTHER" id="PTHR10219">
    <property type="entry name" value="GLYCOLIPID TRANSFER PROTEIN-RELATED"/>
    <property type="match status" value="1"/>
</dbReference>
<evidence type="ECO:0000259" key="3">
    <source>
        <dbReference type="Pfam" id="PF08718"/>
    </source>
</evidence>
<dbReference type="SUPFAM" id="SSF110004">
    <property type="entry name" value="Glycolipid transfer protein, GLTP"/>
    <property type="match status" value="1"/>
</dbReference>
<accession>D5ACB1</accession>
<dbReference type="GO" id="GO:1902387">
    <property type="term" value="F:ceramide 1-phosphate binding"/>
    <property type="evidence" value="ECO:0007669"/>
    <property type="project" value="TreeGrafter"/>
</dbReference>
<dbReference type="InterPro" id="IPR014830">
    <property type="entry name" value="Glycolipid_transfer_prot_dom"/>
</dbReference>
<organism evidence="4">
    <name type="scientific">Picea sitchensis</name>
    <name type="common">Sitka spruce</name>
    <name type="synonym">Pinus sitchensis</name>
    <dbReference type="NCBI Taxonomy" id="3332"/>
    <lineage>
        <taxon>Eukaryota</taxon>
        <taxon>Viridiplantae</taxon>
        <taxon>Streptophyta</taxon>
        <taxon>Embryophyta</taxon>
        <taxon>Tracheophyta</taxon>
        <taxon>Spermatophyta</taxon>
        <taxon>Pinopsida</taxon>
        <taxon>Pinidae</taxon>
        <taxon>Conifers I</taxon>
        <taxon>Pinales</taxon>
        <taxon>Pinaceae</taxon>
        <taxon>Picea</taxon>
    </lineage>
</organism>
<dbReference type="PANTHER" id="PTHR10219:SF43">
    <property type="entry name" value="GLYCOLIPID TRANSFER PROTEIN DOMAIN-CONTAINING PROTEIN"/>
    <property type="match status" value="1"/>
</dbReference>
<dbReference type="GO" id="GO:1902388">
    <property type="term" value="F:ceramide 1-phosphate transfer activity"/>
    <property type="evidence" value="ECO:0007669"/>
    <property type="project" value="TreeGrafter"/>
</dbReference>
<dbReference type="EMBL" id="BT123885">
    <property type="protein sequence ID" value="ADE77180.1"/>
    <property type="molecule type" value="mRNA"/>
</dbReference>
<evidence type="ECO:0000256" key="1">
    <source>
        <dbReference type="ARBA" id="ARBA00007148"/>
    </source>
</evidence>
<dbReference type="Pfam" id="PF08718">
    <property type="entry name" value="GLTP"/>
    <property type="match status" value="1"/>
</dbReference>
<dbReference type="FunFam" id="1.10.3520.10:FF:000005">
    <property type="entry name" value="Accelerated cell death 11"/>
    <property type="match status" value="1"/>
</dbReference>
<dbReference type="GO" id="GO:0016020">
    <property type="term" value="C:membrane"/>
    <property type="evidence" value="ECO:0007669"/>
    <property type="project" value="TreeGrafter"/>
</dbReference>
<dbReference type="AlphaFoldDB" id="D5ACB1"/>
<dbReference type="InterPro" id="IPR036497">
    <property type="entry name" value="GLTP_sf"/>
</dbReference>
<name>D5ACB1_PICSI</name>
<comment type="similarity">
    <text evidence="1">Belongs to the GLTP family.</text>
</comment>
<sequence length="203" mass="22146">MAANTKTNRPLRQIAEAFEELALALKSGSGDIQLAPFCRACSRVSVLFGYLGIAFKFAEKDFVDKIQSLTEASSSSATLQALVDSDIKSGSVRGGSYSNNLLLVKRGLDMVKVLFERLLVTRGSSLRDPASVAYAQVLAPHHGWAIRKVVAAGMYTLPTKSQLLKKLNEDEASARVDMQKYINASASILQYVNNLFLSRNLDI</sequence>
<dbReference type="Gene3D" id="1.10.3520.10">
    <property type="entry name" value="Glycolipid transfer protein"/>
    <property type="match status" value="1"/>
</dbReference>
<proteinExistence type="evidence at transcript level"/>
<dbReference type="GO" id="GO:0005829">
    <property type="term" value="C:cytosol"/>
    <property type="evidence" value="ECO:0007669"/>
    <property type="project" value="TreeGrafter"/>
</dbReference>